<dbReference type="Proteomes" id="UP000219327">
    <property type="component" value="Unassembled WGS sequence"/>
</dbReference>
<dbReference type="InterPro" id="IPR007451">
    <property type="entry name" value="HflD"/>
</dbReference>
<dbReference type="HAMAP" id="MF_00695">
    <property type="entry name" value="HflD_protein"/>
    <property type="match status" value="1"/>
</dbReference>
<evidence type="ECO:0000313" key="5">
    <source>
        <dbReference type="EMBL" id="PDH39847.1"/>
    </source>
</evidence>
<dbReference type="Gene3D" id="1.10.3890.10">
    <property type="entry name" value="HflD-like"/>
    <property type="match status" value="1"/>
</dbReference>
<dbReference type="EMBL" id="NTKD01000018">
    <property type="protein sequence ID" value="PDH39847.1"/>
    <property type="molecule type" value="Genomic_DNA"/>
</dbReference>
<dbReference type="Pfam" id="PF04356">
    <property type="entry name" value="DUF489"/>
    <property type="match status" value="1"/>
</dbReference>
<reference evidence="5 6" key="1">
    <citation type="submission" date="2017-08" db="EMBL/GenBank/DDBJ databases">
        <title>Fine stratification of microbial communities through a metagenomic profile of the photic zone.</title>
        <authorList>
            <person name="Haro-Moreno J.M."/>
            <person name="Lopez-Perez M."/>
            <person name="De La Torre J."/>
            <person name="Picazo A."/>
            <person name="Camacho A."/>
            <person name="Rodriguez-Valera F."/>
        </authorList>
    </citation>
    <scope>NUCLEOTIDE SEQUENCE [LARGE SCALE GENOMIC DNA]</scope>
    <source>
        <strain evidence="5">MED-G24</strain>
    </source>
</reference>
<evidence type="ECO:0000256" key="4">
    <source>
        <dbReference type="HAMAP-Rule" id="MF_00695"/>
    </source>
</evidence>
<comment type="caution">
    <text evidence="5">The sequence shown here is derived from an EMBL/GenBank/DDBJ whole genome shotgun (WGS) entry which is preliminary data.</text>
</comment>
<organism evidence="5 6">
    <name type="scientific">OM182 bacterium MED-G24</name>
    <dbReference type="NCBI Taxonomy" id="1986255"/>
    <lineage>
        <taxon>Bacteria</taxon>
        <taxon>Pseudomonadati</taxon>
        <taxon>Pseudomonadota</taxon>
        <taxon>Gammaproteobacteria</taxon>
        <taxon>OMG group</taxon>
        <taxon>OM182 clade</taxon>
    </lineage>
</organism>
<sequence>MPGWWHNRGQKVTDIQWEQRAIALAGLVQAIHLAINGAHTGMMSQDSLEQSVRSVFVQSPDSILEVYGGTRGIRLGMNVLSEMLSGNRQNEHADLLRYCLAVMALERLLRRKPGVLTELGQGIDQIGARYADIDDECLAALANLYQQTISHLEPRIRISGRRNHLGNGAVIHRIRALLMAAIRAAVLWHQVGGRRWQLLLSRGAMQRALGHLS</sequence>
<evidence type="ECO:0000313" key="6">
    <source>
        <dbReference type="Proteomes" id="UP000219327"/>
    </source>
</evidence>
<dbReference type="PANTHER" id="PTHR38100:SF1">
    <property type="entry name" value="HIGH FREQUENCY LYSOGENIZATION PROTEIN HFLD"/>
    <property type="match status" value="1"/>
</dbReference>
<dbReference type="InterPro" id="IPR035932">
    <property type="entry name" value="HflD-like_sf"/>
</dbReference>
<keyword evidence="3 4" id="KW-0472">Membrane</keyword>
<dbReference type="PANTHER" id="PTHR38100">
    <property type="entry name" value="HIGH FREQUENCY LYSOGENIZATION PROTEIN HFLD"/>
    <property type="match status" value="1"/>
</dbReference>
<evidence type="ECO:0000256" key="1">
    <source>
        <dbReference type="ARBA" id="ARBA00022475"/>
    </source>
</evidence>
<evidence type="ECO:0000256" key="2">
    <source>
        <dbReference type="ARBA" id="ARBA00022490"/>
    </source>
</evidence>
<name>A0A2A5WUE3_9GAMM</name>
<comment type="similarity">
    <text evidence="4">Belongs to the HflD family.</text>
</comment>
<dbReference type="GO" id="GO:0005737">
    <property type="term" value="C:cytoplasm"/>
    <property type="evidence" value="ECO:0007669"/>
    <property type="project" value="UniProtKB-SubCell"/>
</dbReference>
<keyword evidence="1 4" id="KW-1003">Cell membrane</keyword>
<dbReference type="NCBIfam" id="NF001246">
    <property type="entry name" value="PRK00218.1-2"/>
    <property type="match status" value="1"/>
</dbReference>
<gene>
    <name evidence="4" type="primary">hflD</name>
    <name evidence="5" type="ORF">CNE99_04700</name>
</gene>
<dbReference type="AlphaFoldDB" id="A0A2A5WUE3"/>
<evidence type="ECO:0000256" key="3">
    <source>
        <dbReference type="ARBA" id="ARBA00023136"/>
    </source>
</evidence>
<proteinExistence type="inferred from homology"/>
<keyword evidence="2 4" id="KW-0963">Cytoplasm</keyword>
<protein>
    <recommendedName>
        <fullName evidence="4">High frequency lysogenization protein HflD homolog</fullName>
    </recommendedName>
</protein>
<accession>A0A2A5WUE3</accession>
<dbReference type="GO" id="GO:0005886">
    <property type="term" value="C:plasma membrane"/>
    <property type="evidence" value="ECO:0007669"/>
    <property type="project" value="UniProtKB-SubCell"/>
</dbReference>
<dbReference type="SUPFAM" id="SSF101322">
    <property type="entry name" value="YcfC-like"/>
    <property type="match status" value="1"/>
</dbReference>
<comment type="subcellular location">
    <subcellularLocation>
        <location evidence="4">Cytoplasm</location>
    </subcellularLocation>
    <subcellularLocation>
        <location evidence="4">Cell membrane</location>
        <topology evidence="4">Peripheral membrane protein</topology>
        <orientation evidence="4">Cytoplasmic side</orientation>
    </subcellularLocation>
</comment>